<dbReference type="Pfam" id="PF01810">
    <property type="entry name" value="LysE"/>
    <property type="match status" value="1"/>
</dbReference>
<organism evidence="7 8">
    <name type="scientific">Massilia terrae</name>
    <dbReference type="NCBI Taxonomy" id="1811224"/>
    <lineage>
        <taxon>Bacteria</taxon>
        <taxon>Pseudomonadati</taxon>
        <taxon>Pseudomonadota</taxon>
        <taxon>Betaproteobacteria</taxon>
        <taxon>Burkholderiales</taxon>
        <taxon>Oxalobacteraceae</taxon>
        <taxon>Telluria group</taxon>
        <taxon>Massilia</taxon>
    </lineage>
</organism>
<evidence type="ECO:0000313" key="8">
    <source>
        <dbReference type="Proteomes" id="UP001204621"/>
    </source>
</evidence>
<evidence type="ECO:0000256" key="6">
    <source>
        <dbReference type="SAM" id="Phobius"/>
    </source>
</evidence>
<evidence type="ECO:0000256" key="3">
    <source>
        <dbReference type="ARBA" id="ARBA00022692"/>
    </source>
</evidence>
<dbReference type="Proteomes" id="UP001204621">
    <property type="component" value="Unassembled WGS sequence"/>
</dbReference>
<reference evidence="7 8" key="1">
    <citation type="submission" date="2022-08" db="EMBL/GenBank/DDBJ databases">
        <title>Reclassification of Massilia species as members of the genera Telluria, Duganella, Pseudoduganella, Mokoshia gen. nov. and Zemynaea gen. nov. using orthogonal and non-orthogonal genome-based approaches.</title>
        <authorList>
            <person name="Bowman J.P."/>
        </authorList>
    </citation>
    <scope>NUCLEOTIDE SEQUENCE [LARGE SCALE GENOMIC DNA]</scope>
    <source>
        <strain evidence="7 8">JCM 31606</strain>
    </source>
</reference>
<dbReference type="RefSeq" id="WP_258813007.1">
    <property type="nucleotide sequence ID" value="NZ_JANUGU010000006.1"/>
</dbReference>
<comment type="subcellular location">
    <subcellularLocation>
        <location evidence="1">Cell membrane</location>
        <topology evidence="1">Multi-pass membrane protein</topology>
    </subcellularLocation>
</comment>
<sequence length="211" mass="21888">MSHGAQLWLYFAVVFGVVVLPGLDMAFVLASALVGGRRAGLAAVAGIMAGGVCHMAMGALGVAIVLKLFPALFNLLLLAGALYVGWIGWSLARTRAGAPLDLRTARRSTRMTFAQAMLTSLMNPKAYVFMLAIFPQFIRPDQGPVLLQAGALAIITALTQAGVYGAVALLSERAGVWLNGNPDKAAVAARLVGGVLMLSAVAVGVQGWQLA</sequence>
<dbReference type="PANTHER" id="PTHR30086:SF20">
    <property type="entry name" value="ARGININE EXPORTER PROTEIN ARGO-RELATED"/>
    <property type="match status" value="1"/>
</dbReference>
<protein>
    <submittedName>
        <fullName evidence="7">LysE family translocator</fullName>
    </submittedName>
</protein>
<feature type="transmembrane region" description="Helical" evidence="6">
    <location>
        <begin position="146"/>
        <end position="170"/>
    </location>
</feature>
<keyword evidence="3 6" id="KW-0812">Transmembrane</keyword>
<evidence type="ECO:0000256" key="5">
    <source>
        <dbReference type="ARBA" id="ARBA00023136"/>
    </source>
</evidence>
<evidence type="ECO:0000313" key="7">
    <source>
        <dbReference type="EMBL" id="MCS0659813.1"/>
    </source>
</evidence>
<dbReference type="PIRSF" id="PIRSF006324">
    <property type="entry name" value="LeuE"/>
    <property type="match status" value="1"/>
</dbReference>
<dbReference type="PANTHER" id="PTHR30086">
    <property type="entry name" value="ARGININE EXPORTER PROTEIN ARGO"/>
    <property type="match status" value="1"/>
</dbReference>
<keyword evidence="5 6" id="KW-0472">Membrane</keyword>
<proteinExistence type="predicted"/>
<dbReference type="InterPro" id="IPR001123">
    <property type="entry name" value="LeuE-type"/>
</dbReference>
<dbReference type="EMBL" id="JANUGU010000006">
    <property type="protein sequence ID" value="MCS0659813.1"/>
    <property type="molecule type" value="Genomic_DNA"/>
</dbReference>
<keyword evidence="4 6" id="KW-1133">Transmembrane helix</keyword>
<feature type="transmembrane region" description="Helical" evidence="6">
    <location>
        <begin position="6"/>
        <end position="29"/>
    </location>
</feature>
<comment type="caution">
    <text evidence="7">The sequence shown here is derived from an EMBL/GenBank/DDBJ whole genome shotgun (WGS) entry which is preliminary data.</text>
</comment>
<feature type="transmembrane region" description="Helical" evidence="6">
    <location>
        <begin position="72"/>
        <end position="92"/>
    </location>
</feature>
<evidence type="ECO:0000256" key="2">
    <source>
        <dbReference type="ARBA" id="ARBA00022475"/>
    </source>
</evidence>
<evidence type="ECO:0000256" key="4">
    <source>
        <dbReference type="ARBA" id="ARBA00022989"/>
    </source>
</evidence>
<evidence type="ECO:0000256" key="1">
    <source>
        <dbReference type="ARBA" id="ARBA00004651"/>
    </source>
</evidence>
<keyword evidence="8" id="KW-1185">Reference proteome</keyword>
<accession>A0ABT2D3B1</accession>
<feature type="transmembrane region" description="Helical" evidence="6">
    <location>
        <begin position="113"/>
        <end position="134"/>
    </location>
</feature>
<feature type="transmembrane region" description="Helical" evidence="6">
    <location>
        <begin position="191"/>
        <end position="210"/>
    </location>
</feature>
<gene>
    <name evidence="7" type="ORF">NX778_17205</name>
</gene>
<name>A0ABT2D3B1_9BURK</name>
<keyword evidence="2" id="KW-1003">Cell membrane</keyword>
<feature type="transmembrane region" description="Helical" evidence="6">
    <location>
        <begin position="41"/>
        <end position="66"/>
    </location>
</feature>